<name>A0A0G4G029_VITBC</name>
<dbReference type="PANTHER" id="PTHR48462:SF1">
    <property type="entry name" value="PROTEIN, PUTATIVE-RELATED"/>
    <property type="match status" value="1"/>
</dbReference>
<dbReference type="Pfam" id="PF00078">
    <property type="entry name" value="RVT_1"/>
    <property type="match status" value="1"/>
</dbReference>
<reference evidence="3 4" key="1">
    <citation type="submission" date="2014-11" db="EMBL/GenBank/DDBJ databases">
        <authorList>
            <person name="Zhu J."/>
            <person name="Qi W."/>
            <person name="Song R."/>
        </authorList>
    </citation>
    <scope>NUCLEOTIDE SEQUENCE [LARGE SCALE GENOMIC DNA]</scope>
</reference>
<feature type="region of interest" description="Disordered" evidence="1">
    <location>
        <begin position="244"/>
        <end position="265"/>
    </location>
</feature>
<evidence type="ECO:0000256" key="1">
    <source>
        <dbReference type="SAM" id="MobiDB-lite"/>
    </source>
</evidence>
<dbReference type="PhylomeDB" id="A0A0G4G029"/>
<dbReference type="VEuPathDB" id="CryptoDB:Vbra_9558"/>
<dbReference type="OrthoDB" id="422033at2759"/>
<feature type="compositionally biased region" description="Low complexity" evidence="1">
    <location>
        <begin position="1033"/>
        <end position="1044"/>
    </location>
</feature>
<dbReference type="OMA" id="HELHSAY"/>
<evidence type="ECO:0000259" key="2">
    <source>
        <dbReference type="Pfam" id="PF00078"/>
    </source>
</evidence>
<dbReference type="PANTHER" id="PTHR48462">
    <property type="entry name" value="PROTEIN, PUTATIVE-RELATED"/>
    <property type="match status" value="1"/>
</dbReference>
<evidence type="ECO:0000313" key="4">
    <source>
        <dbReference type="Proteomes" id="UP000041254"/>
    </source>
</evidence>
<dbReference type="Proteomes" id="UP000041254">
    <property type="component" value="Unassembled WGS sequence"/>
</dbReference>
<sequence length="1063" mass="117101">MPETRRVEAGMVKVVLRSPHRRRAELGGGVAGEEHVEPHEAPEVLEVEADLYPRRHPARHPVTREMAGQETRGLDYLRSLTAEQRDDHFKLGVRTISRMPQCIRESLKMVVDTTEKYVKDEEDSDVGCLIAIFLPTMLLFPMSRGGTGGRRKWGTRFKRFWAGEWQGLLDESRNFAERGRHVFAPRGDGPVEGVSEPSPEEIKLRAAERFVRQGELSRAARRLTAAKVAPATAATLQQLKDLHPAAPLPTKPQPQNGPDGPPLPLTVPPRVLLAALKTAPRGSAAGPTGWRYEHLRACMGEGDASAEDSTVPLPSFVGRMLAGNMPDSCTTTLSAARLFALMKDNGGVRLIAVGDVLRRWVTKAVCMENKLAFEEDFSPLQFAVGTSAGGEKIFQACQTYMETRHDDSDKRVLVTLDCKNAFNSSDGQAILDELGTKWPSLVDFFWQFYGSPAELWYRMEDGRIETILTQEGTQQGDAAGPFLFCLGLHPALVKLQGEFPDDFISAFMDDIDGGLDETRVTRQECCMKPRWQQDSDISADIAASGVKCSTEGITVLGCPLGGKSFIQHSLEKITSSHQPLLDAIVTFAQKGLQGSGLLLRYCASPRLNYWLRLLPRESDVSLAAAERHDAAIITAFRRMFRFPGDFPDSVSAQVQLPIRLGGFGLVSASTIARAAFLGSIGVTASDVSSRFREAPWMPQGGPAALLDLPWLQAAVPALAAISEVVGPSFSLPSLQDLISRPQVRLQQRLTDQLHKFHFNELFNSLPPDSRARARLLSCQGPLSSGWLSAIPSSDSKTLNNFQYRHAVAGCLGIALPHATVSQRCICGGEVDKFNDHFYVCHTGRERVTRHNNMRNLFVRILAEADVPSNVEVSLHSLGITPPDDNPNNQRMDIYCVIDGSDYLLDVTVAHPCRPDNSPIPFHRTVNRRGAQLPGGKAAQLVEKDKIDKYGPTIQAAGFRFVPLAAETFGRWGEKTMDFLKMLAKRKPRPTSIPTEEDTAFRESIVNHWSQLLSVELMKHNAFQVASRAQRAAAARGPRRASAFPEDFVSRGPYRPHTSPAPGL</sequence>
<evidence type="ECO:0000313" key="3">
    <source>
        <dbReference type="EMBL" id="CEM21037.1"/>
    </source>
</evidence>
<protein>
    <recommendedName>
        <fullName evidence="2">Reverse transcriptase domain-containing protein</fullName>
    </recommendedName>
</protein>
<dbReference type="AlphaFoldDB" id="A0A0G4G029"/>
<feature type="region of interest" description="Disordered" evidence="1">
    <location>
        <begin position="1033"/>
        <end position="1063"/>
    </location>
</feature>
<dbReference type="InterPro" id="IPR000477">
    <property type="entry name" value="RT_dom"/>
</dbReference>
<accession>A0A0G4G029</accession>
<gene>
    <name evidence="3" type="ORF">Vbra_9558</name>
</gene>
<proteinExistence type="predicted"/>
<feature type="domain" description="Reverse transcriptase" evidence="2">
    <location>
        <begin position="343"/>
        <end position="511"/>
    </location>
</feature>
<organism evidence="3 4">
    <name type="scientific">Vitrella brassicaformis (strain CCMP3155)</name>
    <dbReference type="NCBI Taxonomy" id="1169540"/>
    <lineage>
        <taxon>Eukaryota</taxon>
        <taxon>Sar</taxon>
        <taxon>Alveolata</taxon>
        <taxon>Colpodellida</taxon>
        <taxon>Vitrellaceae</taxon>
        <taxon>Vitrella</taxon>
    </lineage>
</organism>
<dbReference type="InParanoid" id="A0A0G4G029"/>
<dbReference type="EMBL" id="CDMY01000532">
    <property type="protein sequence ID" value="CEM21037.1"/>
    <property type="molecule type" value="Genomic_DNA"/>
</dbReference>
<keyword evidence="4" id="KW-1185">Reference proteome</keyword>